<proteinExistence type="inferred from homology"/>
<dbReference type="InterPro" id="IPR051311">
    <property type="entry name" value="DedA_domain"/>
</dbReference>
<protein>
    <submittedName>
        <fullName evidence="4">DedA family protein</fullName>
    </submittedName>
</protein>
<dbReference type="Proteomes" id="UP000609346">
    <property type="component" value="Unassembled WGS sequence"/>
</dbReference>
<dbReference type="PANTHER" id="PTHR42709:SF9">
    <property type="entry name" value="ALKALINE PHOSPHATASE LIKE PROTEIN"/>
    <property type="match status" value="1"/>
</dbReference>
<gene>
    <name evidence="4" type="ORF">H8B09_14620</name>
</gene>
<comment type="caution">
    <text evidence="4">The sequence shown here is derived from an EMBL/GenBank/DDBJ whole genome shotgun (WGS) entry which is preliminary data.</text>
</comment>
<comment type="similarity">
    <text evidence="1">Belongs to the DedA family.</text>
</comment>
<feature type="transmembrane region" description="Helical" evidence="2">
    <location>
        <begin position="12"/>
        <end position="32"/>
    </location>
</feature>
<evidence type="ECO:0000313" key="4">
    <source>
        <dbReference type="EMBL" id="MBD3919995.1"/>
    </source>
</evidence>
<feature type="transmembrane region" description="Helical" evidence="2">
    <location>
        <begin position="134"/>
        <end position="154"/>
    </location>
</feature>
<feature type="transmembrane region" description="Helical" evidence="2">
    <location>
        <begin position="103"/>
        <end position="122"/>
    </location>
</feature>
<evidence type="ECO:0000259" key="3">
    <source>
        <dbReference type="Pfam" id="PF09335"/>
    </source>
</evidence>
<accession>A0ABR8MYI8</accession>
<keyword evidence="2" id="KW-0472">Membrane</keyword>
<keyword evidence="5" id="KW-1185">Reference proteome</keyword>
<name>A0ABR8MYI8_9BACL</name>
<sequence>MISDIIIHQVEHYGYLIFFLAFCLGPFGIPVPNEVTLLTGAILSNKGALNPWLVYISILVGLFIAITISFAAGRLFGEKFNKKLQENRYFEKANNLFKKHGDLAMCLAFFVPIVRYMFPLLVGLSNVSFKKFALISYSSAFVWTSTFFVFGKFVGSHLGDMLNPLFDQKMLLLLIMVASSSYIVLKRRSNP</sequence>
<dbReference type="EMBL" id="JACXZA010000003">
    <property type="protein sequence ID" value="MBD3919995.1"/>
    <property type="molecule type" value="Genomic_DNA"/>
</dbReference>
<dbReference type="InterPro" id="IPR032816">
    <property type="entry name" value="VTT_dom"/>
</dbReference>
<keyword evidence="2" id="KW-1133">Transmembrane helix</keyword>
<evidence type="ECO:0000313" key="5">
    <source>
        <dbReference type="Proteomes" id="UP000609346"/>
    </source>
</evidence>
<reference evidence="4 5" key="1">
    <citation type="submission" date="2020-09" db="EMBL/GenBank/DDBJ databases">
        <title>Paenibacillus sp. strain PR3 16S rRNA gene Genome sequencing and assembly.</title>
        <authorList>
            <person name="Kim J."/>
        </authorList>
    </citation>
    <scope>NUCLEOTIDE SEQUENCE [LARGE SCALE GENOMIC DNA]</scope>
    <source>
        <strain evidence="4 5">PR3</strain>
    </source>
</reference>
<evidence type="ECO:0000256" key="2">
    <source>
        <dbReference type="SAM" id="Phobius"/>
    </source>
</evidence>
<feature type="transmembrane region" description="Helical" evidence="2">
    <location>
        <begin position="52"/>
        <end position="76"/>
    </location>
</feature>
<dbReference type="Pfam" id="PF09335">
    <property type="entry name" value="VTT_dom"/>
    <property type="match status" value="1"/>
</dbReference>
<feature type="domain" description="VTT" evidence="3">
    <location>
        <begin position="31"/>
        <end position="152"/>
    </location>
</feature>
<keyword evidence="2" id="KW-0812">Transmembrane</keyword>
<evidence type="ECO:0000256" key="1">
    <source>
        <dbReference type="ARBA" id="ARBA00010792"/>
    </source>
</evidence>
<organism evidence="4 5">
    <name type="scientific">Paenibacillus terricola</name>
    <dbReference type="NCBI Taxonomy" id="2763503"/>
    <lineage>
        <taxon>Bacteria</taxon>
        <taxon>Bacillati</taxon>
        <taxon>Bacillota</taxon>
        <taxon>Bacilli</taxon>
        <taxon>Bacillales</taxon>
        <taxon>Paenibacillaceae</taxon>
        <taxon>Paenibacillus</taxon>
    </lineage>
</organism>
<dbReference type="RefSeq" id="WP_191204259.1">
    <property type="nucleotide sequence ID" value="NZ_JACXZA010000003.1"/>
</dbReference>
<dbReference type="PANTHER" id="PTHR42709">
    <property type="entry name" value="ALKALINE PHOSPHATASE LIKE PROTEIN"/>
    <property type="match status" value="1"/>
</dbReference>
<feature type="transmembrane region" description="Helical" evidence="2">
    <location>
        <begin position="166"/>
        <end position="185"/>
    </location>
</feature>